<proteinExistence type="predicted"/>
<feature type="transmembrane region" description="Helical" evidence="1">
    <location>
        <begin position="23"/>
        <end position="44"/>
    </location>
</feature>
<dbReference type="Proteomes" id="UP000198802">
    <property type="component" value="Unassembled WGS sequence"/>
</dbReference>
<sequence length="323" mass="33251">MAADGAAVMDASTGTRPVAGSDAAVTLVTVIMIVVVGLTFAFGFGNVFQLGLRLGVPVWVAPLVAPAVDLSVVGLLLGTRQMALQGAPPELLRPARRLLVFSSVVTLALNIAEPVIAGDYGKAAFDAVGPALLIGWSEVGPGLLRAMRHPTTFHPAAQDAAIPQPASRPTETAGAVVSTAVPVATEGGSPRAEVGAVPAQRAPEQANAVVVDGSLLDRARREDARYWEEHRRPISSDELRKRLKVGSKKARALVTQLRIEAHRVLEEHVPNADASEVGTAAIVLEADDAAADGLPAVVVPGDVDMVDLGPVESAETGALAAVG</sequence>
<reference evidence="3" key="1">
    <citation type="submission" date="2015-11" db="EMBL/GenBank/DDBJ databases">
        <authorList>
            <person name="Varghese N."/>
        </authorList>
    </citation>
    <scope>NUCLEOTIDE SEQUENCE [LARGE SCALE GENOMIC DNA]</scope>
    <source>
        <strain evidence="3">DSM 45899</strain>
    </source>
</reference>
<feature type="transmembrane region" description="Helical" evidence="1">
    <location>
        <begin position="98"/>
        <end position="117"/>
    </location>
</feature>
<evidence type="ECO:0008006" key="4">
    <source>
        <dbReference type="Google" id="ProtNLM"/>
    </source>
</evidence>
<keyword evidence="1" id="KW-0812">Transmembrane</keyword>
<keyword evidence="1" id="KW-0472">Membrane</keyword>
<accession>A0A0S4QWE4</accession>
<feature type="transmembrane region" description="Helical" evidence="1">
    <location>
        <begin position="56"/>
        <end position="77"/>
    </location>
</feature>
<dbReference type="EMBL" id="FAOZ01000022">
    <property type="protein sequence ID" value="CUU58774.1"/>
    <property type="molecule type" value="Genomic_DNA"/>
</dbReference>
<name>A0A0S4QWE4_9ACTN</name>
<protein>
    <recommendedName>
        <fullName evidence="4">DUF2637 domain-containing protein</fullName>
    </recommendedName>
</protein>
<organism evidence="2 3">
    <name type="scientific">Parafrankia irregularis</name>
    <dbReference type="NCBI Taxonomy" id="795642"/>
    <lineage>
        <taxon>Bacteria</taxon>
        <taxon>Bacillati</taxon>
        <taxon>Actinomycetota</taxon>
        <taxon>Actinomycetes</taxon>
        <taxon>Frankiales</taxon>
        <taxon>Frankiaceae</taxon>
        <taxon>Parafrankia</taxon>
    </lineage>
</organism>
<gene>
    <name evidence="2" type="ORF">Ga0074812_12217</name>
</gene>
<dbReference type="AlphaFoldDB" id="A0A0S4QWE4"/>
<evidence type="ECO:0000313" key="2">
    <source>
        <dbReference type="EMBL" id="CUU58774.1"/>
    </source>
</evidence>
<keyword evidence="3" id="KW-1185">Reference proteome</keyword>
<evidence type="ECO:0000256" key="1">
    <source>
        <dbReference type="SAM" id="Phobius"/>
    </source>
</evidence>
<dbReference type="RefSeq" id="WP_091282451.1">
    <property type="nucleotide sequence ID" value="NZ_FAOZ01000022.1"/>
</dbReference>
<evidence type="ECO:0000313" key="3">
    <source>
        <dbReference type="Proteomes" id="UP000198802"/>
    </source>
</evidence>
<keyword evidence="1" id="KW-1133">Transmembrane helix</keyword>